<comment type="subcellular location">
    <subcellularLocation>
        <location evidence="1">Membrane</location>
        <topology evidence="1">Multi-pass membrane protein</topology>
    </subcellularLocation>
</comment>
<keyword evidence="4 6" id="KW-1133">Transmembrane helix</keyword>
<dbReference type="InterPro" id="IPR000620">
    <property type="entry name" value="EamA_dom"/>
</dbReference>
<feature type="transmembrane region" description="Helical" evidence="6">
    <location>
        <begin position="263"/>
        <end position="280"/>
    </location>
</feature>
<feature type="transmembrane region" description="Helical" evidence="6">
    <location>
        <begin position="238"/>
        <end position="257"/>
    </location>
</feature>
<dbReference type="InterPro" id="IPR050638">
    <property type="entry name" value="AA-Vitamin_Transporters"/>
</dbReference>
<feature type="transmembrane region" description="Helical" evidence="6">
    <location>
        <begin position="91"/>
        <end position="113"/>
    </location>
</feature>
<evidence type="ECO:0000256" key="4">
    <source>
        <dbReference type="ARBA" id="ARBA00022989"/>
    </source>
</evidence>
<comment type="similarity">
    <text evidence="2">Belongs to the EamA transporter family.</text>
</comment>
<feature type="transmembrane region" description="Helical" evidence="6">
    <location>
        <begin position="125"/>
        <end position="145"/>
    </location>
</feature>
<proteinExistence type="inferred from homology"/>
<feature type="domain" description="EamA" evidence="7">
    <location>
        <begin position="148"/>
        <end position="279"/>
    </location>
</feature>
<feature type="transmembrane region" description="Helical" evidence="6">
    <location>
        <begin position="7"/>
        <end position="27"/>
    </location>
</feature>
<gene>
    <name evidence="8" type="ORF">WHI96_25385</name>
</gene>
<dbReference type="Proteomes" id="UP001464923">
    <property type="component" value="Unassembled WGS sequence"/>
</dbReference>
<keyword evidence="5 6" id="KW-0472">Membrane</keyword>
<sequence>MTARAWGLFAAVAVLWGVPYLFIGLALRDLGAMTVVAGRVVIGAMVLVPVVAWWCRPWPSLRGRWGRLVVVAVVEVAVPFTLIALGELTVASGPTGVIIATEPLFVLLIAWALRDRDRDRVPTRAWWGLAVGFTGVVALVGFSGAGAGVPLIVGAAASYALGAVLVGRWFADLPGLVVAAVMLLIAAVPCTVLAMLLDPAPSASVTAITAVVVLGAACTAVGFASFFALIASAGAARAALITYAAPVVATIAGAVVLDETVTLATLAAIALVLAGAVLATHRPDPTPGHRASEPAPEPGL</sequence>
<accession>A0ABV1K1P3</accession>
<dbReference type="PANTHER" id="PTHR32322">
    <property type="entry name" value="INNER MEMBRANE TRANSPORTER"/>
    <property type="match status" value="1"/>
</dbReference>
<evidence type="ECO:0000256" key="5">
    <source>
        <dbReference type="ARBA" id="ARBA00023136"/>
    </source>
</evidence>
<evidence type="ECO:0000256" key="3">
    <source>
        <dbReference type="ARBA" id="ARBA00022692"/>
    </source>
</evidence>
<keyword evidence="3 6" id="KW-0812">Transmembrane</keyword>
<feature type="transmembrane region" description="Helical" evidence="6">
    <location>
        <begin position="203"/>
        <end position="231"/>
    </location>
</feature>
<name>A0ABV1K1P3_9PSEU</name>
<feature type="transmembrane region" description="Helical" evidence="6">
    <location>
        <begin position="67"/>
        <end position="85"/>
    </location>
</feature>
<evidence type="ECO:0000259" key="7">
    <source>
        <dbReference type="Pfam" id="PF00892"/>
    </source>
</evidence>
<evidence type="ECO:0000313" key="8">
    <source>
        <dbReference type="EMBL" id="MEQ3542152.1"/>
    </source>
</evidence>
<dbReference type="SUPFAM" id="SSF103481">
    <property type="entry name" value="Multidrug resistance efflux transporter EmrE"/>
    <property type="match status" value="2"/>
</dbReference>
<dbReference type="InterPro" id="IPR037185">
    <property type="entry name" value="EmrE-like"/>
</dbReference>
<dbReference type="PANTHER" id="PTHR32322:SF9">
    <property type="entry name" value="AMINO-ACID METABOLITE EFFLUX PUMP-RELATED"/>
    <property type="match status" value="1"/>
</dbReference>
<protein>
    <submittedName>
        <fullName evidence="8">DMT family transporter</fullName>
    </submittedName>
</protein>
<feature type="transmembrane region" description="Helical" evidence="6">
    <location>
        <begin position="33"/>
        <end position="55"/>
    </location>
</feature>
<evidence type="ECO:0000256" key="6">
    <source>
        <dbReference type="SAM" id="Phobius"/>
    </source>
</evidence>
<feature type="transmembrane region" description="Helical" evidence="6">
    <location>
        <begin position="177"/>
        <end position="197"/>
    </location>
</feature>
<feature type="transmembrane region" description="Helical" evidence="6">
    <location>
        <begin position="151"/>
        <end position="170"/>
    </location>
</feature>
<evidence type="ECO:0000313" key="9">
    <source>
        <dbReference type="Proteomes" id="UP001464923"/>
    </source>
</evidence>
<keyword evidence="9" id="KW-1185">Reference proteome</keyword>
<evidence type="ECO:0000256" key="1">
    <source>
        <dbReference type="ARBA" id="ARBA00004141"/>
    </source>
</evidence>
<comment type="caution">
    <text evidence="8">The sequence shown here is derived from an EMBL/GenBank/DDBJ whole genome shotgun (WGS) entry which is preliminary data.</text>
</comment>
<dbReference type="Pfam" id="PF00892">
    <property type="entry name" value="EamA"/>
    <property type="match status" value="2"/>
</dbReference>
<reference evidence="8 9" key="1">
    <citation type="submission" date="2024-03" db="EMBL/GenBank/DDBJ databases">
        <title>Draft genome sequence of Pseudonocardia tropica JCM 19149.</title>
        <authorList>
            <person name="Butdee W."/>
            <person name="Duangmal K."/>
        </authorList>
    </citation>
    <scope>NUCLEOTIDE SEQUENCE [LARGE SCALE GENOMIC DNA]</scope>
    <source>
        <strain evidence="8 9">JCM 19149</strain>
    </source>
</reference>
<dbReference type="RefSeq" id="WP_345647634.1">
    <property type="nucleotide sequence ID" value="NZ_BAABLY010000054.1"/>
</dbReference>
<evidence type="ECO:0000256" key="2">
    <source>
        <dbReference type="ARBA" id="ARBA00007362"/>
    </source>
</evidence>
<organism evidence="8 9">
    <name type="scientific">Pseudonocardia tropica</name>
    <dbReference type="NCBI Taxonomy" id="681289"/>
    <lineage>
        <taxon>Bacteria</taxon>
        <taxon>Bacillati</taxon>
        <taxon>Actinomycetota</taxon>
        <taxon>Actinomycetes</taxon>
        <taxon>Pseudonocardiales</taxon>
        <taxon>Pseudonocardiaceae</taxon>
        <taxon>Pseudonocardia</taxon>
    </lineage>
</organism>
<dbReference type="EMBL" id="JBEDNP010000025">
    <property type="protein sequence ID" value="MEQ3542152.1"/>
    <property type="molecule type" value="Genomic_DNA"/>
</dbReference>
<feature type="domain" description="EamA" evidence="7">
    <location>
        <begin position="8"/>
        <end position="139"/>
    </location>
</feature>